<proteinExistence type="predicted"/>
<dbReference type="Gene3D" id="3.30.70.330">
    <property type="match status" value="1"/>
</dbReference>
<dbReference type="AlphaFoldDB" id="A0A8T2P322"/>
<dbReference type="InterPro" id="IPR012677">
    <property type="entry name" value="Nucleotide-bd_a/b_plait_sf"/>
</dbReference>
<comment type="caution">
    <text evidence="2">The sequence shown here is derived from an EMBL/GenBank/DDBJ whole genome shotgun (WGS) entry which is preliminary data.</text>
</comment>
<sequence length="388" mass="42776">MEQEGEETPVRSKKPDMARYIPKRRPYEGAPAKEPPGNRNPSQRDKTQAQAGSKPRTRPRYTDKSRKSNSKAKKDKGVGDLVQSADSVLNGDLRPGAEDSSNGKTGADSETQGIQAGDASSLLGTQTEVGPVQTRTGEDAPSGVLSGEGEKLKNCGGPQGSEGPGVQPASEAGDSPGQETQEPEQEEESWDTLFNDSGDCLDPHLIEEISLSSGKKKESIQEARFDYYNWQPKEEAELELRDDELSHIVEIYDFPTEFKTEDLLRAFHSYQQRGFDIQWVDDTHALGLFSSPIAAGDALRSKHPMMKVCTEAHARVTPVLTLPHPSVSQDVLASHPGSELEGEGLYVVVGNLLLVFEQTQDSRVARGRKSALPRLWMREEKRSRRRWP</sequence>
<dbReference type="OrthoDB" id="5418203at2759"/>
<accession>A0A8T2P322</accession>
<feature type="region of interest" description="Disordered" evidence="1">
    <location>
        <begin position="1"/>
        <end position="197"/>
    </location>
</feature>
<feature type="compositionally biased region" description="Polar residues" evidence="1">
    <location>
        <begin position="99"/>
        <end position="114"/>
    </location>
</feature>
<dbReference type="PANTHER" id="PTHR21678">
    <property type="entry name" value="GROWTH INHIBITION AND DIFFERENTIATION RELATED PROTEIN 88"/>
    <property type="match status" value="1"/>
</dbReference>
<organism evidence="2 3">
    <name type="scientific">Albula glossodonta</name>
    <name type="common">roundjaw bonefish</name>
    <dbReference type="NCBI Taxonomy" id="121402"/>
    <lineage>
        <taxon>Eukaryota</taxon>
        <taxon>Metazoa</taxon>
        <taxon>Chordata</taxon>
        <taxon>Craniata</taxon>
        <taxon>Vertebrata</taxon>
        <taxon>Euteleostomi</taxon>
        <taxon>Actinopterygii</taxon>
        <taxon>Neopterygii</taxon>
        <taxon>Teleostei</taxon>
        <taxon>Albuliformes</taxon>
        <taxon>Albulidae</taxon>
        <taxon>Albula</taxon>
    </lineage>
</organism>
<feature type="compositionally biased region" description="Acidic residues" evidence="1">
    <location>
        <begin position="181"/>
        <end position="190"/>
    </location>
</feature>
<evidence type="ECO:0000313" key="3">
    <source>
        <dbReference type="Proteomes" id="UP000824540"/>
    </source>
</evidence>
<evidence type="ECO:0000256" key="1">
    <source>
        <dbReference type="SAM" id="MobiDB-lite"/>
    </source>
</evidence>
<name>A0A8T2P322_9TELE</name>
<dbReference type="PANTHER" id="PTHR21678:SF7">
    <property type="entry name" value="COILED-COIL DOMAIN-CONTAINING PROTEIN R3HCC1L"/>
    <property type="match status" value="1"/>
</dbReference>
<dbReference type="InterPro" id="IPR039884">
    <property type="entry name" value="R3HC1/R3HCL"/>
</dbReference>
<dbReference type="EMBL" id="JAFBMS010000016">
    <property type="protein sequence ID" value="KAG9346140.1"/>
    <property type="molecule type" value="Genomic_DNA"/>
</dbReference>
<evidence type="ECO:0000313" key="2">
    <source>
        <dbReference type="EMBL" id="KAG9346140.1"/>
    </source>
</evidence>
<feature type="compositionally biased region" description="Basic and acidic residues" evidence="1">
    <location>
        <begin position="8"/>
        <end position="17"/>
    </location>
</feature>
<keyword evidence="3" id="KW-1185">Reference proteome</keyword>
<gene>
    <name evidence="2" type="ORF">JZ751_007958</name>
</gene>
<dbReference type="Proteomes" id="UP000824540">
    <property type="component" value="Unassembled WGS sequence"/>
</dbReference>
<reference evidence="2" key="1">
    <citation type="thesis" date="2021" institute="BYU ScholarsArchive" country="Provo, UT, USA">
        <title>Applications of and Algorithms for Genome Assembly and Genomic Analyses with an Emphasis on Marine Teleosts.</title>
        <authorList>
            <person name="Pickett B.D."/>
        </authorList>
    </citation>
    <scope>NUCLEOTIDE SEQUENCE</scope>
    <source>
        <strain evidence="2">HI-2016</strain>
    </source>
</reference>
<protein>
    <submittedName>
        <fullName evidence="2">Uncharacterized protein</fullName>
    </submittedName>
</protein>